<name>A0ACC1IWS1_9FUNG</name>
<accession>A0ACC1IWS1</accession>
<dbReference type="EC" id="3.1.1.31" evidence="1"/>
<comment type="caution">
    <text evidence="1">The sequence shown here is derived from an EMBL/GenBank/DDBJ whole genome shotgun (WGS) entry which is preliminary data.</text>
</comment>
<proteinExistence type="predicted"/>
<gene>
    <name evidence="1" type="primary">SOL1</name>
    <name evidence="1" type="ORF">LPJ66_000185</name>
</gene>
<reference evidence="1" key="1">
    <citation type="submission" date="2022-07" db="EMBL/GenBank/DDBJ databases">
        <title>Phylogenomic reconstructions and comparative analyses of Kickxellomycotina fungi.</title>
        <authorList>
            <person name="Reynolds N.K."/>
            <person name="Stajich J.E."/>
            <person name="Barry K."/>
            <person name="Grigoriev I.V."/>
            <person name="Crous P."/>
            <person name="Smith M.E."/>
        </authorList>
    </citation>
    <scope>NUCLEOTIDE SEQUENCE</scope>
    <source>
        <strain evidence="1">Benny 63K</strain>
    </source>
</reference>
<evidence type="ECO:0000313" key="1">
    <source>
        <dbReference type="EMBL" id="KAJ1902190.1"/>
    </source>
</evidence>
<organism evidence="1 2">
    <name type="scientific">Kickxella alabastrina</name>
    <dbReference type="NCBI Taxonomy" id="61397"/>
    <lineage>
        <taxon>Eukaryota</taxon>
        <taxon>Fungi</taxon>
        <taxon>Fungi incertae sedis</taxon>
        <taxon>Zoopagomycota</taxon>
        <taxon>Kickxellomycotina</taxon>
        <taxon>Kickxellomycetes</taxon>
        <taxon>Kickxellales</taxon>
        <taxon>Kickxellaceae</taxon>
        <taxon>Kickxella</taxon>
    </lineage>
</organism>
<keyword evidence="1" id="KW-0378">Hydrolase</keyword>
<dbReference type="EMBL" id="JANBPG010000004">
    <property type="protein sequence ID" value="KAJ1902190.1"/>
    <property type="molecule type" value="Genomic_DNA"/>
</dbReference>
<keyword evidence="2" id="KW-1185">Reference proteome</keyword>
<evidence type="ECO:0000313" key="2">
    <source>
        <dbReference type="Proteomes" id="UP001150581"/>
    </source>
</evidence>
<sequence>MPLTKVFSFPTPDKVSLALDQFLTQASSEAIAQTGKFTIAFSGGSLPTSVAKYLKDNQTIDFSKWYVFWADERCVDYDNADSNYKLVKEEFLDKLSNKIPAAQIIPISESLVNDSEAAAADYQEQLVSVFGDQKTPVFDCILLGIGPDGHTCSLFPGFPQLNEKSKWVVHIDDSPKPPSSRITLTYPVVNNAKKVVFVVTGAGKSQTIKQIVDDKDDSKPATRVALPKGTVYWFVDDAAAQDLSVVKPSEFKL</sequence>
<dbReference type="Proteomes" id="UP001150581">
    <property type="component" value="Unassembled WGS sequence"/>
</dbReference>
<protein>
    <submittedName>
        <fullName evidence="1">Suppressor of los1-1</fullName>
        <ecNumber evidence="1">3.1.1.31</ecNumber>
    </submittedName>
</protein>